<evidence type="ECO:0000313" key="2">
    <source>
        <dbReference type="EMBL" id="OGM10016.1"/>
    </source>
</evidence>
<accession>A0A1F7X4N3</accession>
<organism evidence="2 3">
    <name type="scientific">Candidatus Woesebacteria bacterium RBG_13_34_9</name>
    <dbReference type="NCBI Taxonomy" id="1802477"/>
    <lineage>
        <taxon>Bacteria</taxon>
        <taxon>Candidatus Woeseibacteriota</taxon>
    </lineage>
</organism>
<feature type="transmembrane region" description="Helical" evidence="1">
    <location>
        <begin position="31"/>
        <end position="53"/>
    </location>
</feature>
<dbReference type="AlphaFoldDB" id="A0A1F7X4N3"/>
<sequence length="135" mass="14997">MDKKKQEKVKVRPNQYMTGLKNSFNGKNIPFVYPALIILVINIALIVTLILISSHLPPQVPLFYGFPRGEHQLATPLALILPLSISSLFIAINCIFAYFTKSVFLKNTLVIGGFFSSLLAIITIVKIILLTVNVL</sequence>
<proteinExistence type="predicted"/>
<evidence type="ECO:0000313" key="3">
    <source>
        <dbReference type="Proteomes" id="UP000179219"/>
    </source>
</evidence>
<reference evidence="2 3" key="1">
    <citation type="journal article" date="2016" name="Nat. Commun.">
        <title>Thousands of microbial genomes shed light on interconnected biogeochemical processes in an aquifer system.</title>
        <authorList>
            <person name="Anantharaman K."/>
            <person name="Brown C.T."/>
            <person name="Hug L.A."/>
            <person name="Sharon I."/>
            <person name="Castelle C.J."/>
            <person name="Probst A.J."/>
            <person name="Thomas B.C."/>
            <person name="Singh A."/>
            <person name="Wilkins M.J."/>
            <person name="Karaoz U."/>
            <person name="Brodie E.L."/>
            <person name="Williams K.H."/>
            <person name="Hubbard S.S."/>
            <person name="Banfield J.F."/>
        </authorList>
    </citation>
    <scope>NUCLEOTIDE SEQUENCE [LARGE SCALE GENOMIC DNA]</scope>
</reference>
<comment type="caution">
    <text evidence="2">The sequence shown here is derived from an EMBL/GenBank/DDBJ whole genome shotgun (WGS) entry which is preliminary data.</text>
</comment>
<evidence type="ECO:0008006" key="4">
    <source>
        <dbReference type="Google" id="ProtNLM"/>
    </source>
</evidence>
<evidence type="ECO:0000256" key="1">
    <source>
        <dbReference type="SAM" id="Phobius"/>
    </source>
</evidence>
<keyword evidence="1" id="KW-0812">Transmembrane</keyword>
<dbReference type="EMBL" id="MGFP01000018">
    <property type="protein sequence ID" value="OGM10016.1"/>
    <property type="molecule type" value="Genomic_DNA"/>
</dbReference>
<feature type="transmembrane region" description="Helical" evidence="1">
    <location>
        <begin position="73"/>
        <end position="99"/>
    </location>
</feature>
<keyword evidence="1" id="KW-1133">Transmembrane helix</keyword>
<keyword evidence="1" id="KW-0472">Membrane</keyword>
<feature type="transmembrane region" description="Helical" evidence="1">
    <location>
        <begin position="111"/>
        <end position="132"/>
    </location>
</feature>
<name>A0A1F7X4N3_9BACT</name>
<dbReference type="Proteomes" id="UP000179219">
    <property type="component" value="Unassembled WGS sequence"/>
</dbReference>
<protein>
    <recommendedName>
        <fullName evidence="4">DUF1648 domain-containing protein</fullName>
    </recommendedName>
</protein>
<gene>
    <name evidence="2" type="ORF">A2159_01630</name>
</gene>